<dbReference type="Pfam" id="PF08617">
    <property type="entry name" value="CGI-121"/>
    <property type="match status" value="1"/>
</dbReference>
<keyword evidence="10" id="KW-1185">Reference proteome</keyword>
<dbReference type="GO" id="GO:0000049">
    <property type="term" value="F:tRNA binding"/>
    <property type="evidence" value="ECO:0007669"/>
    <property type="project" value="EnsemblFungi"/>
</dbReference>
<dbReference type="PANTHER" id="PTHR15840:SF10">
    <property type="entry name" value="EKC_KEOPS COMPLEX SUBUNIT TPRKB"/>
    <property type="match status" value="1"/>
</dbReference>
<evidence type="ECO:0000313" key="9">
    <source>
        <dbReference type="EMBL" id="ODV95872.1"/>
    </source>
</evidence>
<dbReference type="GO" id="GO:0000722">
    <property type="term" value="P:telomere maintenance via recombination"/>
    <property type="evidence" value="ECO:0007669"/>
    <property type="project" value="EnsemblFungi"/>
</dbReference>
<sequence>MTLEKVIVLPQFPNITVLITLFNEVKNLKEIKNKLIEKDRNYDYSFINPSMILSIEQLYSSIYKTLLSVENKTLKSNSVNSELILNLSNMNKIVDSLNRFGINEKNDNLIVVKFILQDDDKLSVKDHLMNLEKIIKGELVEFNDINLMKLVDLSQIKKTFKLNGESDNIERLSKLIIGITQLK</sequence>
<dbReference type="STRING" id="669874.A0A1E4TVT5"/>
<dbReference type="InterPro" id="IPR013926">
    <property type="entry name" value="CGI121/TPRKB"/>
</dbReference>
<dbReference type="AlphaFoldDB" id="A0A1E4TVT5"/>
<organism evidence="9 10">
    <name type="scientific">Pachysolen tannophilus NRRL Y-2460</name>
    <dbReference type="NCBI Taxonomy" id="669874"/>
    <lineage>
        <taxon>Eukaryota</taxon>
        <taxon>Fungi</taxon>
        <taxon>Dikarya</taxon>
        <taxon>Ascomycota</taxon>
        <taxon>Saccharomycotina</taxon>
        <taxon>Pichiomycetes</taxon>
        <taxon>Pachysolenaceae</taxon>
        <taxon>Pachysolen</taxon>
    </lineage>
</organism>
<reference evidence="10" key="1">
    <citation type="submission" date="2016-05" db="EMBL/GenBank/DDBJ databases">
        <title>Comparative genomics of biotechnologically important yeasts.</title>
        <authorList>
            <consortium name="DOE Joint Genome Institute"/>
            <person name="Riley R."/>
            <person name="Haridas S."/>
            <person name="Wolfe K.H."/>
            <person name="Lopes M.R."/>
            <person name="Hittinger C.T."/>
            <person name="Goker M."/>
            <person name="Salamov A."/>
            <person name="Wisecaver J."/>
            <person name="Long T.M."/>
            <person name="Aerts A.L."/>
            <person name="Barry K."/>
            <person name="Choi C."/>
            <person name="Clum A."/>
            <person name="Coughlan A.Y."/>
            <person name="Deshpande S."/>
            <person name="Douglass A.P."/>
            <person name="Hanson S.J."/>
            <person name="Klenk H.-P."/>
            <person name="Labutti K."/>
            <person name="Lapidus A."/>
            <person name="Lindquist E."/>
            <person name="Lipzen A."/>
            <person name="Meier-Kolthoff J.P."/>
            <person name="Ohm R.A."/>
            <person name="Otillar R.P."/>
            <person name="Pangilinan J."/>
            <person name="Peng Y."/>
            <person name="Rokas A."/>
            <person name="Rosa C.A."/>
            <person name="Scheuner C."/>
            <person name="Sibirny A.A."/>
            <person name="Slot J.C."/>
            <person name="Stielow J.B."/>
            <person name="Sun H."/>
            <person name="Kurtzman C.P."/>
            <person name="Blackwell M."/>
            <person name="Grigoriev I.V."/>
            <person name="Jeffries T.W."/>
        </authorList>
    </citation>
    <scope>NUCLEOTIDE SEQUENCE [LARGE SCALE GENOMIC DNA]</scope>
    <source>
        <strain evidence="10">NRRL Y-2460</strain>
    </source>
</reference>
<evidence type="ECO:0000256" key="1">
    <source>
        <dbReference type="ARBA" id="ARBA00004123"/>
    </source>
</evidence>
<evidence type="ECO:0000256" key="8">
    <source>
        <dbReference type="RuleBase" id="RU004398"/>
    </source>
</evidence>
<dbReference type="GO" id="GO:0002949">
    <property type="term" value="P:tRNA threonylcarbamoyladenosine modification"/>
    <property type="evidence" value="ECO:0007669"/>
    <property type="project" value="TreeGrafter"/>
</dbReference>
<evidence type="ECO:0000256" key="7">
    <source>
        <dbReference type="ARBA" id="ARBA00025043"/>
    </source>
</evidence>
<dbReference type="GO" id="GO:0005634">
    <property type="term" value="C:nucleus"/>
    <property type="evidence" value="ECO:0007669"/>
    <property type="project" value="UniProtKB-SubCell"/>
</dbReference>
<evidence type="ECO:0000256" key="3">
    <source>
        <dbReference type="ARBA" id="ARBA00015316"/>
    </source>
</evidence>
<keyword evidence="5" id="KW-0819">tRNA processing</keyword>
<dbReference type="GO" id="GO:0045944">
    <property type="term" value="P:positive regulation of transcription by RNA polymerase II"/>
    <property type="evidence" value="ECO:0007669"/>
    <property type="project" value="EnsemblFungi"/>
</dbReference>
<comment type="subcellular location">
    <subcellularLocation>
        <location evidence="1">Nucleus</location>
    </subcellularLocation>
</comment>
<evidence type="ECO:0000256" key="4">
    <source>
        <dbReference type="ARBA" id="ARBA00016009"/>
    </source>
</evidence>
<dbReference type="SUPFAM" id="SSF143870">
    <property type="entry name" value="PF0523-like"/>
    <property type="match status" value="1"/>
</dbReference>
<dbReference type="OrthoDB" id="329139at2759"/>
<protein>
    <recommendedName>
        <fullName evidence="4">EKC/KEOPS complex subunit CGI121</fullName>
    </recommendedName>
    <alternativeName>
        <fullName evidence="3">EKC/KEOPS complex subunit cgi121</fullName>
    </alternativeName>
</protein>
<keyword evidence="6 8" id="KW-0539">Nucleus</keyword>
<dbReference type="GO" id="GO:0000408">
    <property type="term" value="C:EKC/KEOPS complex"/>
    <property type="evidence" value="ECO:0007669"/>
    <property type="project" value="EnsemblFungi"/>
</dbReference>
<name>A0A1E4TVT5_PACTA</name>
<comment type="function">
    <text evidence="7">Component of the EKC/KEOPS complex that is required for the formation of a threonylcarbamoyl group on adenosine at position 37 (t(6)A37) in tRNAs that read codons beginning with adenine. The complex is probably involved in the transfer of the threonylcarbamoyl moiety of threonylcarbamoyl-AMP (TC-AMP) to the N6 group of A37. CGI121 acts as an allosteric effector that regulates the t(6)A activity of the complex. The EKC/KEOPS complex also promotes both telomere uncapping and telomere elongation. The complex is required for efficient recruitment of transcriptional coactivators. CGI121 is not required for tRNA modification.</text>
</comment>
<evidence type="ECO:0000256" key="6">
    <source>
        <dbReference type="ARBA" id="ARBA00023242"/>
    </source>
</evidence>
<evidence type="ECO:0000313" key="10">
    <source>
        <dbReference type="Proteomes" id="UP000094236"/>
    </source>
</evidence>
<dbReference type="PANTHER" id="PTHR15840">
    <property type="entry name" value="CGI-121 FAMILY MEMBER"/>
    <property type="match status" value="1"/>
</dbReference>
<dbReference type="Gene3D" id="3.30.2380.10">
    <property type="entry name" value="CGI121/TPRKB"/>
    <property type="match status" value="1"/>
</dbReference>
<accession>A0A1E4TVT5</accession>
<dbReference type="GO" id="GO:0005829">
    <property type="term" value="C:cytosol"/>
    <property type="evidence" value="ECO:0007669"/>
    <property type="project" value="TreeGrafter"/>
</dbReference>
<proteinExistence type="inferred from homology"/>
<dbReference type="InterPro" id="IPR036504">
    <property type="entry name" value="CGI121/TPRKB_sf"/>
</dbReference>
<comment type="similarity">
    <text evidence="2 8">Belongs to the CGI121/TPRKB family.</text>
</comment>
<evidence type="ECO:0000256" key="5">
    <source>
        <dbReference type="ARBA" id="ARBA00022694"/>
    </source>
</evidence>
<dbReference type="Proteomes" id="UP000094236">
    <property type="component" value="Unassembled WGS sequence"/>
</dbReference>
<evidence type="ECO:0000256" key="2">
    <source>
        <dbReference type="ARBA" id="ARBA00005546"/>
    </source>
</evidence>
<gene>
    <name evidence="9" type="ORF">PACTADRAFT_75084</name>
</gene>
<dbReference type="EMBL" id="KV454013">
    <property type="protein sequence ID" value="ODV95872.1"/>
    <property type="molecule type" value="Genomic_DNA"/>
</dbReference>